<keyword evidence="2" id="KW-1185">Reference proteome</keyword>
<protein>
    <submittedName>
        <fullName evidence="1">Uncharacterized protein</fullName>
    </submittedName>
</protein>
<dbReference type="HOGENOM" id="CLU_462099_0_0_9"/>
<evidence type="ECO:0000313" key="1">
    <source>
        <dbReference type="EMBL" id="ADL52273.1"/>
    </source>
</evidence>
<gene>
    <name evidence="1" type="ordered locus">Clocel_2561</name>
</gene>
<proteinExistence type="predicted"/>
<evidence type="ECO:0000313" key="2">
    <source>
        <dbReference type="Proteomes" id="UP000002730"/>
    </source>
</evidence>
<dbReference type="eggNOG" id="COG2020">
    <property type="taxonomic scope" value="Bacteria"/>
</dbReference>
<organism evidence="1 2">
    <name type="scientific">Clostridium cellulovorans (strain ATCC 35296 / DSM 3052 / OCM 3 / 743B)</name>
    <dbReference type="NCBI Taxonomy" id="573061"/>
    <lineage>
        <taxon>Bacteria</taxon>
        <taxon>Bacillati</taxon>
        <taxon>Bacillota</taxon>
        <taxon>Clostridia</taxon>
        <taxon>Eubacteriales</taxon>
        <taxon>Clostridiaceae</taxon>
        <taxon>Clostridium</taxon>
    </lineage>
</organism>
<name>D9SQR7_CLOC7</name>
<dbReference type="KEGG" id="ccb:Clocel_2561"/>
<dbReference type="STRING" id="573061.Clocel_2561"/>
<sequence>MKEVVLEKLDLLGESPIELNYKNTKKIYQYMPVPNNYKIYWADMSFGNNPLGIVITDNGIVTKYQQSEKEINKKGKSENVKKELFRILRWDHVEVNKFQLKLHEGRLKIYYHSDLLIEMDNNNNVVKYFNEMKKEIEKYTLEFNDGLSLFSDINKESTKEAIDTVIKINNDVSSIDSFKGDVKIQTYYCESAEKFINQFFNEENDFLLCDSKQKVKNIRIEVPKDIYIEVVKLMSEKIKEGMIPGITSSKEAINIVRKGKLTYRQAKNIAKSRIFKEISYDEEHGTVNCYFELGMTFLVAWNTARSVGKKNEEALQYALATGIEVFGISFIDSFIDAQISASSINEIVKELSDYIVEKIGHKATHAVVHSIREVAGKHLIIRGSLGKHLVKVFRLNAIVQALTFIIFSVPNTYRVLNKRISGSQYLKNISSLMGGMIAAGFGVWGASFATSEIAIDLGTTAEPMVSTVGFVAGAVAGITGSDITKVIGDLIVEDDKVRLTRMYNEIINHLIIDYMLTEKEIHLLVSRLNEIDNRAINKMFKELLASNNQENHIIDYVDNYFYNIVKTRPMLQVPREEEIISALKLMKVNF</sequence>
<dbReference type="AlphaFoldDB" id="D9SQR7"/>
<dbReference type="RefSeq" id="WP_010075533.1">
    <property type="nucleotide sequence ID" value="NC_014393.1"/>
</dbReference>
<reference evidence="1 2" key="1">
    <citation type="submission" date="2010-08" db="EMBL/GenBank/DDBJ databases">
        <title>Complete sequence of Clostridium cellulovorans 743B.</title>
        <authorList>
            <consortium name="US DOE Joint Genome Institute"/>
            <person name="Lucas S."/>
            <person name="Copeland A."/>
            <person name="Lapidus A."/>
            <person name="Cheng J.-F."/>
            <person name="Bruce D."/>
            <person name="Goodwin L."/>
            <person name="Pitluck S."/>
            <person name="Chertkov O."/>
            <person name="Detter J.C."/>
            <person name="Han C."/>
            <person name="Tapia R."/>
            <person name="Land M."/>
            <person name="Hauser L."/>
            <person name="Chang Y.-J."/>
            <person name="Jeffries C."/>
            <person name="Kyrpides N."/>
            <person name="Ivanova N."/>
            <person name="Mikhailova N."/>
            <person name="Hemme C.L."/>
            <person name="Woyke T."/>
        </authorList>
    </citation>
    <scope>NUCLEOTIDE SEQUENCE [LARGE SCALE GENOMIC DNA]</scope>
    <source>
        <strain evidence="2">ATCC 35296 / DSM 3052 / OCM 3 / 743B</strain>
    </source>
</reference>
<dbReference type="Proteomes" id="UP000002730">
    <property type="component" value="Chromosome"/>
</dbReference>
<dbReference type="EMBL" id="CP002160">
    <property type="protein sequence ID" value="ADL52273.1"/>
    <property type="molecule type" value="Genomic_DNA"/>
</dbReference>
<dbReference type="OrthoDB" id="3196385at2"/>
<accession>D9SQR7</accession>